<gene>
    <name evidence="2" type="ORF">SAMN05444171_4086</name>
</gene>
<feature type="compositionally biased region" description="Basic and acidic residues" evidence="1">
    <location>
        <begin position="10"/>
        <end position="31"/>
    </location>
</feature>
<sequence length="48" mass="5563">MASQDQDQPPVEKPETEAARRERVSVEERLRHAQTTAAALRRRYGIEE</sequence>
<name>A0A1H5ALB7_9BRAD</name>
<dbReference type="AlphaFoldDB" id="A0A1H5ALB7"/>
<evidence type="ECO:0000256" key="1">
    <source>
        <dbReference type="SAM" id="MobiDB-lite"/>
    </source>
</evidence>
<dbReference type="RefSeq" id="WP_157793701.1">
    <property type="nucleotide sequence ID" value="NZ_FNTI01000001.1"/>
</dbReference>
<evidence type="ECO:0000313" key="2">
    <source>
        <dbReference type="EMBL" id="SED43127.1"/>
    </source>
</evidence>
<dbReference type="EMBL" id="FNTI01000001">
    <property type="protein sequence ID" value="SED43127.1"/>
    <property type="molecule type" value="Genomic_DNA"/>
</dbReference>
<organism evidence="2 3">
    <name type="scientific">Bradyrhizobium lablabi</name>
    <dbReference type="NCBI Taxonomy" id="722472"/>
    <lineage>
        <taxon>Bacteria</taxon>
        <taxon>Pseudomonadati</taxon>
        <taxon>Pseudomonadota</taxon>
        <taxon>Alphaproteobacteria</taxon>
        <taxon>Hyphomicrobiales</taxon>
        <taxon>Nitrobacteraceae</taxon>
        <taxon>Bradyrhizobium</taxon>
    </lineage>
</organism>
<reference evidence="2 3" key="1">
    <citation type="submission" date="2016-10" db="EMBL/GenBank/DDBJ databases">
        <authorList>
            <person name="de Groot N.N."/>
        </authorList>
    </citation>
    <scope>NUCLEOTIDE SEQUENCE [LARGE SCALE GENOMIC DNA]</scope>
    <source>
        <strain evidence="2 3">GAS522</strain>
    </source>
</reference>
<accession>A0A1H5ALB7</accession>
<dbReference type="Proteomes" id="UP000183208">
    <property type="component" value="Unassembled WGS sequence"/>
</dbReference>
<feature type="region of interest" description="Disordered" evidence="1">
    <location>
        <begin position="1"/>
        <end position="36"/>
    </location>
</feature>
<proteinExistence type="predicted"/>
<evidence type="ECO:0000313" key="3">
    <source>
        <dbReference type="Proteomes" id="UP000183208"/>
    </source>
</evidence>
<protein>
    <submittedName>
        <fullName evidence="2">Uncharacterized protein</fullName>
    </submittedName>
</protein>